<evidence type="ECO:0000313" key="1">
    <source>
        <dbReference type="EMBL" id="AYV83764.1"/>
    </source>
</evidence>
<dbReference type="EMBL" id="MK072393">
    <property type="protein sequence ID" value="AYV83764.1"/>
    <property type="molecule type" value="Genomic_DNA"/>
</dbReference>
<gene>
    <name evidence="1" type="ORF">Hyperionvirus11_37</name>
</gene>
<name>A0A3G5AAZ1_9VIRU</name>
<protein>
    <submittedName>
        <fullName evidence="1">Uncharacterized protein</fullName>
    </submittedName>
</protein>
<reference evidence="1" key="1">
    <citation type="submission" date="2018-10" db="EMBL/GenBank/DDBJ databases">
        <title>Hidden diversity of soil giant viruses.</title>
        <authorList>
            <person name="Schulz F."/>
            <person name="Alteio L."/>
            <person name="Goudeau D."/>
            <person name="Ryan E.M."/>
            <person name="Malmstrom R.R."/>
            <person name="Blanchard J."/>
            <person name="Woyke T."/>
        </authorList>
    </citation>
    <scope>NUCLEOTIDE SEQUENCE</scope>
    <source>
        <strain evidence="1">HYV1</strain>
    </source>
</reference>
<accession>A0A3G5AAZ1</accession>
<organism evidence="1">
    <name type="scientific">Hyperionvirus sp</name>
    <dbReference type="NCBI Taxonomy" id="2487770"/>
    <lineage>
        <taxon>Viruses</taxon>
        <taxon>Varidnaviria</taxon>
        <taxon>Bamfordvirae</taxon>
        <taxon>Nucleocytoviricota</taxon>
        <taxon>Megaviricetes</taxon>
        <taxon>Imitervirales</taxon>
        <taxon>Mimiviridae</taxon>
        <taxon>Klosneuvirinae</taxon>
    </lineage>
</organism>
<proteinExistence type="predicted"/>
<sequence>MARMHPKWVRSLAAMLVGWDIVQDNINLRTHLPRSDFEYIRSIAGVGFYHPFFNLPFMKLKKVIKYGCGRNVENKSPDPYTNVDLVCLGLNVLDRPCGVWRQTILLGEDIVREIDTMSPDMVCFDETMLPSLLNLVVCCAGFLHDMIPLARGFLLYGLGETLIDYGKVEMIDRWYEIVREKQPSYFEHMVIPKPNRSDVQIGVPDVLIGIIISYTRWELRSRSEVMNWLFEIQKVHIYPSSQHRRLEIELLRRLVL</sequence>